<feature type="region of interest" description="Disordered" evidence="1">
    <location>
        <begin position="292"/>
        <end position="341"/>
    </location>
</feature>
<name>A0AAD9SCS7_PHOAM</name>
<proteinExistence type="predicted"/>
<protein>
    <submittedName>
        <fullName evidence="2">Uncharacterized protein</fullName>
    </submittedName>
</protein>
<comment type="caution">
    <text evidence="2">The sequence shown here is derived from an EMBL/GenBank/DDBJ whole genome shotgun (WGS) entry which is preliminary data.</text>
</comment>
<accession>A0AAD9SCS7</accession>
<keyword evidence="3" id="KW-1185">Reference proteome</keyword>
<reference evidence="2" key="1">
    <citation type="submission" date="2023-06" db="EMBL/GenBank/DDBJ databases">
        <authorList>
            <person name="Noh H."/>
        </authorList>
    </citation>
    <scope>NUCLEOTIDE SEQUENCE</scope>
    <source>
        <strain evidence="2">DUCC20226</strain>
    </source>
</reference>
<evidence type="ECO:0000256" key="1">
    <source>
        <dbReference type="SAM" id="MobiDB-lite"/>
    </source>
</evidence>
<sequence length="341" mass="37001">MSSVPDAIVFKVTQAFHTNNTAQNFRVFSNCLVDKEILSDEVLDQYRTGIGTLFDQLSRGSQAQHNQQLPSSPESLPPQGTPPKTIVSSPPQDVRLDCGMETLEEAVKLIDKSGPLLDAHTVSLYLPGKMNHDSVPVATRKSSCSQSYIRAETLEQNKIDWTGKTVNLRWKTIVGDEDQRVQHTCFKVVHKTEATQAGFPFDMLVGNDHGLPIQQQIRALGAEETSSVESLVVGGTDENPAQSFDEPDSDTGRRQPPPPCDGPPSHIALFLFGGPDAGQNATDVYKNLQFGGHAGSTAGENSGRRSIEAPRSSSGKRKLSHGDNAEGPSRRNRPFGESVQS</sequence>
<dbReference type="AlphaFoldDB" id="A0AAD9SCS7"/>
<dbReference type="Proteomes" id="UP001265746">
    <property type="component" value="Unassembled WGS sequence"/>
</dbReference>
<feature type="region of interest" description="Disordered" evidence="1">
    <location>
        <begin position="228"/>
        <end position="274"/>
    </location>
</feature>
<evidence type="ECO:0000313" key="2">
    <source>
        <dbReference type="EMBL" id="KAK2604474.1"/>
    </source>
</evidence>
<evidence type="ECO:0000313" key="3">
    <source>
        <dbReference type="Proteomes" id="UP001265746"/>
    </source>
</evidence>
<feature type="region of interest" description="Disordered" evidence="1">
    <location>
        <begin position="59"/>
        <end position="92"/>
    </location>
</feature>
<gene>
    <name evidence="2" type="ORF">N8I77_007401</name>
</gene>
<organism evidence="2 3">
    <name type="scientific">Phomopsis amygdali</name>
    <name type="common">Fusicoccum amygdali</name>
    <dbReference type="NCBI Taxonomy" id="1214568"/>
    <lineage>
        <taxon>Eukaryota</taxon>
        <taxon>Fungi</taxon>
        <taxon>Dikarya</taxon>
        <taxon>Ascomycota</taxon>
        <taxon>Pezizomycotina</taxon>
        <taxon>Sordariomycetes</taxon>
        <taxon>Sordariomycetidae</taxon>
        <taxon>Diaporthales</taxon>
        <taxon>Diaporthaceae</taxon>
        <taxon>Diaporthe</taxon>
    </lineage>
</organism>
<dbReference type="EMBL" id="JAUJFL010000004">
    <property type="protein sequence ID" value="KAK2604474.1"/>
    <property type="molecule type" value="Genomic_DNA"/>
</dbReference>